<evidence type="ECO:0000313" key="8">
    <source>
        <dbReference type="EMBL" id="GAH28178.1"/>
    </source>
</evidence>
<dbReference type="InterPro" id="IPR006274">
    <property type="entry name" value="CarbamoylP_synth_ssu"/>
</dbReference>
<comment type="catalytic activity">
    <reaction evidence="6">
        <text>hydrogencarbonate + L-glutamine + 2 ATP + H2O = carbamoyl phosphate + L-glutamate + 2 ADP + phosphate + 2 H(+)</text>
        <dbReference type="Rhea" id="RHEA:18633"/>
        <dbReference type="ChEBI" id="CHEBI:15377"/>
        <dbReference type="ChEBI" id="CHEBI:15378"/>
        <dbReference type="ChEBI" id="CHEBI:17544"/>
        <dbReference type="ChEBI" id="CHEBI:29985"/>
        <dbReference type="ChEBI" id="CHEBI:30616"/>
        <dbReference type="ChEBI" id="CHEBI:43474"/>
        <dbReference type="ChEBI" id="CHEBI:58228"/>
        <dbReference type="ChEBI" id="CHEBI:58359"/>
        <dbReference type="ChEBI" id="CHEBI:456216"/>
        <dbReference type="EC" id="6.3.5.5"/>
    </reaction>
</comment>
<protein>
    <recommendedName>
        <fullName evidence="3">carbamoyl-phosphate synthase (glutamine-hydrolyzing)</fullName>
        <ecNumber evidence="3">6.3.5.5</ecNumber>
    </recommendedName>
    <alternativeName>
        <fullName evidence="5">Arginine-specific carbamoyl phosphate synthetase, glutamine chain</fullName>
    </alternativeName>
</protein>
<dbReference type="PANTHER" id="PTHR43418">
    <property type="entry name" value="MULTIFUNCTIONAL TRYPTOPHAN BIOSYNTHESIS PROTEIN-RELATED"/>
    <property type="match status" value="1"/>
</dbReference>
<evidence type="ECO:0000256" key="5">
    <source>
        <dbReference type="ARBA" id="ARBA00044340"/>
    </source>
</evidence>
<dbReference type="PRINTS" id="PR00096">
    <property type="entry name" value="GATASE"/>
</dbReference>
<comment type="similarity">
    <text evidence="2">Belongs to the CarA family.</text>
</comment>
<reference evidence="8" key="1">
    <citation type="journal article" date="2014" name="Front. Microbiol.">
        <title>High frequency of phylogenetically diverse reductive dehalogenase-homologous genes in deep subseafloor sedimentary metagenomes.</title>
        <authorList>
            <person name="Kawai M."/>
            <person name="Futagami T."/>
            <person name="Toyoda A."/>
            <person name="Takaki Y."/>
            <person name="Nishi S."/>
            <person name="Hori S."/>
            <person name="Arai W."/>
            <person name="Tsubouchi T."/>
            <person name="Morono Y."/>
            <person name="Uchiyama I."/>
            <person name="Ito T."/>
            <person name="Fujiyama A."/>
            <person name="Inagaki F."/>
            <person name="Takami H."/>
        </authorList>
    </citation>
    <scope>NUCLEOTIDE SEQUENCE</scope>
    <source>
        <strain evidence="8">Expedition CK06-06</strain>
    </source>
</reference>
<evidence type="ECO:0000256" key="6">
    <source>
        <dbReference type="ARBA" id="ARBA00048816"/>
    </source>
</evidence>
<comment type="caution">
    <text evidence="8">The sequence shown here is derived from an EMBL/GenBank/DDBJ whole genome shotgun (WGS) entry which is preliminary data.</text>
</comment>
<dbReference type="NCBIfam" id="NF009475">
    <property type="entry name" value="PRK12838.1"/>
    <property type="match status" value="1"/>
</dbReference>
<evidence type="ECO:0000259" key="7">
    <source>
        <dbReference type="SMART" id="SM01097"/>
    </source>
</evidence>
<comment type="pathway">
    <text evidence="1">Amino-acid biosynthesis; L-arginine biosynthesis; carbamoyl phosphate from bicarbonate: step 1/1.</text>
</comment>
<dbReference type="Pfam" id="PF00117">
    <property type="entry name" value="GATase"/>
    <property type="match status" value="1"/>
</dbReference>
<dbReference type="Pfam" id="PF00988">
    <property type="entry name" value="CPSase_sm_chain"/>
    <property type="match status" value="1"/>
</dbReference>
<dbReference type="NCBIfam" id="TIGR01368">
    <property type="entry name" value="CPSaseIIsmall"/>
    <property type="match status" value="1"/>
</dbReference>
<evidence type="ECO:0000256" key="2">
    <source>
        <dbReference type="ARBA" id="ARBA00007800"/>
    </source>
</evidence>
<dbReference type="SMART" id="SM01097">
    <property type="entry name" value="CPSase_sm_chain"/>
    <property type="match status" value="1"/>
</dbReference>
<gene>
    <name evidence="8" type="ORF">S03H2_02915</name>
</gene>
<organism evidence="8">
    <name type="scientific">marine sediment metagenome</name>
    <dbReference type="NCBI Taxonomy" id="412755"/>
    <lineage>
        <taxon>unclassified sequences</taxon>
        <taxon>metagenomes</taxon>
        <taxon>ecological metagenomes</taxon>
    </lineage>
</organism>
<dbReference type="PROSITE" id="PS51273">
    <property type="entry name" value="GATASE_TYPE_1"/>
    <property type="match status" value="1"/>
</dbReference>
<sequence length="330" mass="36824">MYLIYERPAILMFQDGRYFEGIGFGATKKGCGEIVFTTGMVGYNETITDPSFHEQICIMTYPLIGNYGVPDWIKDEYKIHKCFESDSVKIKGLVVNEYCKIPSHYESVKSLDDFLQEQDVPGIEWVDTRALTKIIRDEGVKLGLLQVFNPGEKPDIELIKEEVKEISDPNNKDLVSEVSTKRARHFTPSNPIGTVIVLDLGTKLNIIRNLLKRNLNVILVPHGFSYDQIMDYNPNGVLISNGPGDPLKCKSAIEVAENLIENSIPTMGICLGDQIIGLGAGAKTYKLKFGHRGGNKSVIHNPTGRCFITTQNHGYGINTDNLEEVSFNAY</sequence>
<evidence type="ECO:0000256" key="1">
    <source>
        <dbReference type="ARBA" id="ARBA00005077"/>
    </source>
</evidence>
<dbReference type="SUPFAM" id="SSF52021">
    <property type="entry name" value="Carbamoyl phosphate synthetase, small subunit N-terminal domain"/>
    <property type="match status" value="1"/>
</dbReference>
<dbReference type="InterPro" id="IPR002474">
    <property type="entry name" value="CarbamoylP_synth_ssu_N"/>
</dbReference>
<evidence type="ECO:0000256" key="4">
    <source>
        <dbReference type="ARBA" id="ARBA00022962"/>
    </source>
</evidence>
<dbReference type="InterPro" id="IPR029062">
    <property type="entry name" value="Class_I_gatase-like"/>
</dbReference>
<accession>X1G573</accession>
<dbReference type="Gene3D" id="3.50.30.20">
    <property type="entry name" value="Carbamoyl-phosphate synthase small subunit, N-terminal domain"/>
    <property type="match status" value="1"/>
</dbReference>
<dbReference type="InterPro" id="IPR017926">
    <property type="entry name" value="GATASE"/>
</dbReference>
<dbReference type="PRINTS" id="PR00099">
    <property type="entry name" value="CPSGATASE"/>
</dbReference>
<dbReference type="SUPFAM" id="SSF52317">
    <property type="entry name" value="Class I glutamine amidotransferase-like"/>
    <property type="match status" value="1"/>
</dbReference>
<dbReference type="InterPro" id="IPR036480">
    <property type="entry name" value="CarbP_synth_ssu_N_sf"/>
</dbReference>
<dbReference type="GO" id="GO:0006541">
    <property type="term" value="P:glutamine metabolic process"/>
    <property type="evidence" value="ECO:0007669"/>
    <property type="project" value="InterPro"/>
</dbReference>
<dbReference type="GO" id="GO:0006207">
    <property type="term" value="P:'de novo' pyrimidine nucleobase biosynthetic process"/>
    <property type="evidence" value="ECO:0007669"/>
    <property type="project" value="InterPro"/>
</dbReference>
<dbReference type="EC" id="6.3.5.5" evidence="3"/>
<dbReference type="EMBL" id="BARU01001027">
    <property type="protein sequence ID" value="GAH28178.1"/>
    <property type="molecule type" value="Genomic_DNA"/>
</dbReference>
<keyword evidence="4" id="KW-0315">Glutamine amidotransferase</keyword>
<dbReference type="InterPro" id="IPR050472">
    <property type="entry name" value="Anth_synth/Amidotransfase"/>
</dbReference>
<feature type="domain" description="Carbamoyl-phosphate synthase small subunit N-terminal" evidence="7">
    <location>
        <begin position="7"/>
        <end position="146"/>
    </location>
</feature>
<evidence type="ECO:0000256" key="3">
    <source>
        <dbReference type="ARBA" id="ARBA00012738"/>
    </source>
</evidence>
<dbReference type="PANTHER" id="PTHR43418:SF7">
    <property type="entry name" value="CARBAMOYL-PHOSPHATE SYNTHASE SMALL CHAIN"/>
    <property type="match status" value="1"/>
</dbReference>
<name>X1G573_9ZZZZ</name>
<proteinExistence type="inferred from homology"/>
<dbReference type="Gene3D" id="3.40.50.880">
    <property type="match status" value="1"/>
</dbReference>
<dbReference type="AlphaFoldDB" id="X1G573"/>
<dbReference type="GO" id="GO:0004088">
    <property type="term" value="F:carbamoyl-phosphate synthase (glutamine-hydrolyzing) activity"/>
    <property type="evidence" value="ECO:0007669"/>
    <property type="project" value="UniProtKB-EC"/>
</dbReference>